<reference evidence="7 8" key="1">
    <citation type="submission" date="2019-08" db="EMBL/GenBank/DDBJ databases">
        <title>Deep-cultivation of Planctomycetes and their phenomic and genomic characterization uncovers novel biology.</title>
        <authorList>
            <person name="Wiegand S."/>
            <person name="Jogler M."/>
            <person name="Boedeker C."/>
            <person name="Pinto D."/>
            <person name="Vollmers J."/>
            <person name="Rivas-Marin E."/>
            <person name="Kohn T."/>
            <person name="Peeters S.H."/>
            <person name="Heuer A."/>
            <person name="Rast P."/>
            <person name="Oberbeckmann S."/>
            <person name="Bunk B."/>
            <person name="Jeske O."/>
            <person name="Meyerdierks A."/>
            <person name="Storesund J.E."/>
            <person name="Kallscheuer N."/>
            <person name="Luecker S."/>
            <person name="Lage O.M."/>
            <person name="Pohl T."/>
            <person name="Merkel B.J."/>
            <person name="Hornburger P."/>
            <person name="Mueller R.-W."/>
            <person name="Bruemmer F."/>
            <person name="Labrenz M."/>
            <person name="Spormann A.M."/>
            <person name="Op den Camp H."/>
            <person name="Overmann J."/>
            <person name="Amann R."/>
            <person name="Jetten M.S.M."/>
            <person name="Mascher T."/>
            <person name="Medema M.H."/>
            <person name="Devos D.P."/>
            <person name="Kaster A.-K."/>
            <person name="Ovreas L."/>
            <person name="Rohde M."/>
            <person name="Galperin M.Y."/>
            <person name="Jogler C."/>
        </authorList>
    </citation>
    <scope>NUCLEOTIDE SEQUENCE [LARGE SCALE GENOMIC DNA]</scope>
    <source>
        <strain evidence="7 8">OJF2</strain>
    </source>
</reference>
<sequence length="490" mass="53135">MTRTETTEPIPADAPWWGELTRSHRWILLAAMLGWLFDAMDQRIFVVARTPALRALLPGLEADLPSYAGWATGLFIAGWATGGLLFGLLGDRYGRVRTMTWTIILYSVFTALSGLARSWPEFAAYRFLCGMGIGGEYAAGVALVAEAMPARARAFALGAVQASSSIGAIIGSGLSLLVGPQGTAIGVAGWRILFFFGALPSLMVIPIRLRVPEPDRWLRARDRAREEAAEGAPARPELRLGDLRAIFRDPVLRRRTLVGMTLGMVGQIGLWSIGLFTPELVRGGMLTERRLATPAPAFADPPARDLDALARQRAGTPEEAAALATSWKREDDRLVGWGTMLQDVGSFLGAPLCTFVAVRFGRRKSFALAYAMAMASVWLVFGTLSKGADVYWMLPLLGFCTCGIFGVIIVYLPELYPTRLRTTGTGFCYNIARYITATGPLVLGKLTLLFTGLGYATPIRPAALCLSFIYVLGLLLVPFAPETRGQPLPE</sequence>
<dbReference type="SUPFAM" id="SSF103473">
    <property type="entry name" value="MFS general substrate transporter"/>
    <property type="match status" value="1"/>
</dbReference>
<evidence type="ECO:0000256" key="1">
    <source>
        <dbReference type="ARBA" id="ARBA00004141"/>
    </source>
</evidence>
<dbReference type="InterPro" id="IPR020846">
    <property type="entry name" value="MFS_dom"/>
</dbReference>
<dbReference type="Pfam" id="PF00083">
    <property type="entry name" value="Sugar_tr"/>
    <property type="match status" value="1"/>
</dbReference>
<keyword evidence="4 5" id="KW-0472">Membrane</keyword>
<accession>A0A5B9W4I7</accession>
<evidence type="ECO:0000256" key="4">
    <source>
        <dbReference type="ARBA" id="ARBA00023136"/>
    </source>
</evidence>
<dbReference type="Proteomes" id="UP000324233">
    <property type="component" value="Chromosome"/>
</dbReference>
<dbReference type="GO" id="GO:0046943">
    <property type="term" value="F:carboxylic acid transmembrane transporter activity"/>
    <property type="evidence" value="ECO:0007669"/>
    <property type="project" value="TreeGrafter"/>
</dbReference>
<feature type="transmembrane region" description="Helical" evidence="5">
    <location>
        <begin position="334"/>
        <end position="358"/>
    </location>
</feature>
<keyword evidence="8" id="KW-1185">Reference proteome</keyword>
<dbReference type="PANTHER" id="PTHR23508:SF10">
    <property type="entry name" value="CARBOXYLIC ACID TRANSPORTER PROTEIN HOMOLOG"/>
    <property type="match status" value="1"/>
</dbReference>
<feature type="transmembrane region" description="Helical" evidence="5">
    <location>
        <begin position="257"/>
        <end position="276"/>
    </location>
</feature>
<evidence type="ECO:0000256" key="3">
    <source>
        <dbReference type="ARBA" id="ARBA00022989"/>
    </source>
</evidence>
<feature type="transmembrane region" description="Helical" evidence="5">
    <location>
        <begin position="365"/>
        <end position="384"/>
    </location>
</feature>
<dbReference type="EMBL" id="CP042997">
    <property type="protein sequence ID" value="QEH35129.1"/>
    <property type="molecule type" value="Genomic_DNA"/>
</dbReference>
<dbReference type="PROSITE" id="PS00217">
    <property type="entry name" value="SUGAR_TRANSPORT_2"/>
    <property type="match status" value="1"/>
</dbReference>
<feature type="transmembrane region" description="Helical" evidence="5">
    <location>
        <begin position="434"/>
        <end position="455"/>
    </location>
</feature>
<protein>
    <submittedName>
        <fullName evidence="7">Sialic acid transporter</fullName>
    </submittedName>
</protein>
<dbReference type="GO" id="GO:0005886">
    <property type="term" value="C:plasma membrane"/>
    <property type="evidence" value="ECO:0007669"/>
    <property type="project" value="TreeGrafter"/>
</dbReference>
<feature type="transmembrane region" description="Helical" evidence="5">
    <location>
        <begin position="125"/>
        <end position="145"/>
    </location>
</feature>
<gene>
    <name evidence="7" type="primary">nanT</name>
    <name evidence="7" type="ORF">OJF2_36740</name>
</gene>
<dbReference type="PROSITE" id="PS50850">
    <property type="entry name" value="MFS"/>
    <property type="match status" value="1"/>
</dbReference>
<feature type="transmembrane region" description="Helical" evidence="5">
    <location>
        <begin position="26"/>
        <end position="47"/>
    </location>
</feature>
<keyword evidence="3 5" id="KW-1133">Transmembrane helix</keyword>
<name>A0A5B9W4I7_9BACT</name>
<comment type="subcellular location">
    <subcellularLocation>
        <location evidence="1">Membrane</location>
        <topology evidence="1">Multi-pass membrane protein</topology>
    </subcellularLocation>
</comment>
<feature type="transmembrane region" description="Helical" evidence="5">
    <location>
        <begin position="461"/>
        <end position="480"/>
    </location>
</feature>
<dbReference type="RefSeq" id="WP_148594965.1">
    <property type="nucleotide sequence ID" value="NZ_CP042997.1"/>
</dbReference>
<keyword evidence="2 5" id="KW-0812">Transmembrane</keyword>
<evidence type="ECO:0000313" key="8">
    <source>
        <dbReference type="Proteomes" id="UP000324233"/>
    </source>
</evidence>
<dbReference type="InterPro" id="IPR005828">
    <property type="entry name" value="MFS_sugar_transport-like"/>
</dbReference>
<dbReference type="PANTHER" id="PTHR23508">
    <property type="entry name" value="CARBOXYLIC ACID TRANSPORTER PROTEIN HOMOLOG"/>
    <property type="match status" value="1"/>
</dbReference>
<dbReference type="KEGG" id="agv:OJF2_36740"/>
<evidence type="ECO:0000256" key="5">
    <source>
        <dbReference type="SAM" id="Phobius"/>
    </source>
</evidence>
<feature type="transmembrane region" description="Helical" evidence="5">
    <location>
        <begin position="390"/>
        <end position="413"/>
    </location>
</feature>
<feature type="transmembrane region" description="Helical" evidence="5">
    <location>
        <begin position="67"/>
        <end position="89"/>
    </location>
</feature>
<evidence type="ECO:0000259" key="6">
    <source>
        <dbReference type="PROSITE" id="PS50850"/>
    </source>
</evidence>
<dbReference type="InterPro" id="IPR036259">
    <property type="entry name" value="MFS_trans_sf"/>
</dbReference>
<feature type="transmembrane region" description="Helical" evidence="5">
    <location>
        <begin position="157"/>
        <end position="178"/>
    </location>
</feature>
<feature type="transmembrane region" description="Helical" evidence="5">
    <location>
        <begin position="190"/>
        <end position="209"/>
    </location>
</feature>
<dbReference type="InterPro" id="IPR005829">
    <property type="entry name" value="Sugar_transporter_CS"/>
</dbReference>
<evidence type="ECO:0000313" key="7">
    <source>
        <dbReference type="EMBL" id="QEH35129.1"/>
    </source>
</evidence>
<proteinExistence type="predicted"/>
<dbReference type="AlphaFoldDB" id="A0A5B9W4I7"/>
<organism evidence="7 8">
    <name type="scientific">Aquisphaera giovannonii</name>
    <dbReference type="NCBI Taxonomy" id="406548"/>
    <lineage>
        <taxon>Bacteria</taxon>
        <taxon>Pseudomonadati</taxon>
        <taxon>Planctomycetota</taxon>
        <taxon>Planctomycetia</taxon>
        <taxon>Isosphaerales</taxon>
        <taxon>Isosphaeraceae</taxon>
        <taxon>Aquisphaera</taxon>
    </lineage>
</organism>
<dbReference type="OrthoDB" id="9787026at2"/>
<feature type="transmembrane region" description="Helical" evidence="5">
    <location>
        <begin position="101"/>
        <end position="119"/>
    </location>
</feature>
<feature type="domain" description="Major facilitator superfamily (MFS) profile" evidence="6">
    <location>
        <begin position="27"/>
        <end position="485"/>
    </location>
</feature>
<evidence type="ECO:0000256" key="2">
    <source>
        <dbReference type="ARBA" id="ARBA00022692"/>
    </source>
</evidence>
<dbReference type="Gene3D" id="1.20.1250.20">
    <property type="entry name" value="MFS general substrate transporter like domains"/>
    <property type="match status" value="1"/>
</dbReference>